<dbReference type="GO" id="GO:0032259">
    <property type="term" value="P:methylation"/>
    <property type="evidence" value="ECO:0007669"/>
    <property type="project" value="UniProtKB-KW"/>
</dbReference>
<organism evidence="1 2">
    <name type="scientific">Candidatus Segetimicrobium genomatis</name>
    <dbReference type="NCBI Taxonomy" id="2569760"/>
    <lineage>
        <taxon>Bacteria</taxon>
        <taxon>Bacillati</taxon>
        <taxon>Candidatus Sysuimicrobiota</taxon>
        <taxon>Candidatus Sysuimicrobiia</taxon>
        <taxon>Candidatus Sysuimicrobiales</taxon>
        <taxon>Candidatus Segetimicrobiaceae</taxon>
        <taxon>Candidatus Segetimicrobium</taxon>
    </lineage>
</organism>
<dbReference type="EMBL" id="VBAP01000160">
    <property type="protein sequence ID" value="TMI70208.1"/>
    <property type="molecule type" value="Genomic_DNA"/>
</dbReference>
<dbReference type="AlphaFoldDB" id="A0A537IG09"/>
<sequence>MLGRLLSDVLRQLTAEKRTSPRPEAQLPGENPLAEYFFNNPGRLIHKWHHYFDIYHRHFARFRGRSPVVVEIGVFHGGSLQMWHHYFGPGTRVVGIDIDPRCRSFEDEATTILIGDQGDRRFLAEVRGRVPHIDILIDDGGHAMAQQIATFEELYPHVQPDGIYLCEDIHTSFMPEFGGGHRREGTFLEYGKALVDRLYGWYSRDHTVLTADEFTRATYALHFYDSVLVIEKSPKAPPQTSLTGTPSF</sequence>
<dbReference type="Pfam" id="PF13578">
    <property type="entry name" value="Methyltransf_24"/>
    <property type="match status" value="1"/>
</dbReference>
<name>A0A537IG09_9BACT</name>
<gene>
    <name evidence="1" type="ORF">E6H05_14005</name>
</gene>
<dbReference type="Proteomes" id="UP000318834">
    <property type="component" value="Unassembled WGS sequence"/>
</dbReference>
<accession>A0A537IG09</accession>
<dbReference type="InterPro" id="IPR029063">
    <property type="entry name" value="SAM-dependent_MTases_sf"/>
</dbReference>
<comment type="caution">
    <text evidence="1">The sequence shown here is derived from an EMBL/GenBank/DDBJ whole genome shotgun (WGS) entry which is preliminary data.</text>
</comment>
<evidence type="ECO:0000313" key="1">
    <source>
        <dbReference type="EMBL" id="TMI70208.1"/>
    </source>
</evidence>
<reference evidence="1 2" key="1">
    <citation type="journal article" date="2019" name="Nat. Microbiol.">
        <title>Mediterranean grassland soil C-N compound turnover is dependent on rainfall and depth, and is mediated by genomically divergent microorganisms.</title>
        <authorList>
            <person name="Diamond S."/>
            <person name="Andeer P.F."/>
            <person name="Li Z."/>
            <person name="Crits-Christoph A."/>
            <person name="Burstein D."/>
            <person name="Anantharaman K."/>
            <person name="Lane K.R."/>
            <person name="Thomas B.C."/>
            <person name="Pan C."/>
            <person name="Northen T.R."/>
            <person name="Banfield J.F."/>
        </authorList>
    </citation>
    <scope>NUCLEOTIDE SEQUENCE [LARGE SCALE GENOMIC DNA]</scope>
    <source>
        <strain evidence="1">NP_8</strain>
    </source>
</reference>
<dbReference type="SUPFAM" id="SSF53335">
    <property type="entry name" value="S-adenosyl-L-methionine-dependent methyltransferases"/>
    <property type="match status" value="1"/>
</dbReference>
<evidence type="ECO:0000313" key="2">
    <source>
        <dbReference type="Proteomes" id="UP000318834"/>
    </source>
</evidence>
<protein>
    <submittedName>
        <fullName evidence="1">Class I SAM-dependent methyltransferase</fullName>
    </submittedName>
</protein>
<dbReference type="Gene3D" id="3.40.50.150">
    <property type="entry name" value="Vaccinia Virus protein VP39"/>
    <property type="match status" value="1"/>
</dbReference>
<proteinExistence type="predicted"/>
<keyword evidence="1" id="KW-0808">Transferase</keyword>
<keyword evidence="1" id="KW-0489">Methyltransferase</keyword>
<dbReference type="GO" id="GO:0008168">
    <property type="term" value="F:methyltransferase activity"/>
    <property type="evidence" value="ECO:0007669"/>
    <property type="project" value="UniProtKB-KW"/>
</dbReference>